<protein>
    <submittedName>
        <fullName evidence="1">Uncharacterized protein</fullName>
    </submittedName>
</protein>
<dbReference type="EMBL" id="JAHMHR010000005">
    <property type="protein sequence ID" value="KAK1690860.1"/>
    <property type="molecule type" value="Genomic_DNA"/>
</dbReference>
<dbReference type="GeneID" id="85451211"/>
<keyword evidence="2" id="KW-1185">Reference proteome</keyword>
<dbReference type="RefSeq" id="XP_060434555.1">
    <property type="nucleotide sequence ID" value="XM_060566685.1"/>
</dbReference>
<evidence type="ECO:0000313" key="2">
    <source>
        <dbReference type="Proteomes" id="UP001224890"/>
    </source>
</evidence>
<name>A0AAJ0AXV7_9PEZI</name>
<sequence length="209" mass="22581">MKTYQFVKYKTFLYPDAGVPVPVAGGDTTPVLDTRTVDREDGVAAAEEAAADVLTDEETTGTPAEVVGEARREEVRKEEETVMAVPEGEGSDTAGGLVGTAVVPAAWEVGIVTWVVDTTVPGFPHVGRTERRSFTGTAPATEARAARRGRRSVDPIMMGKTASAHGEWRRLVSTLLIDRGKCRKGRSKSERFGAKMRGSSYCFLFRRGT</sequence>
<dbReference type="Proteomes" id="UP001224890">
    <property type="component" value="Unassembled WGS sequence"/>
</dbReference>
<gene>
    <name evidence="1" type="ORF">BDP55DRAFT_311357</name>
</gene>
<reference evidence="1" key="1">
    <citation type="submission" date="2021-06" db="EMBL/GenBank/DDBJ databases">
        <title>Comparative genomics, transcriptomics and evolutionary studies reveal genomic signatures of adaptation to plant cell wall in hemibiotrophic fungi.</title>
        <authorList>
            <consortium name="DOE Joint Genome Institute"/>
            <person name="Baroncelli R."/>
            <person name="Diaz J.F."/>
            <person name="Benocci T."/>
            <person name="Peng M."/>
            <person name="Battaglia E."/>
            <person name="Haridas S."/>
            <person name="Andreopoulos W."/>
            <person name="Labutti K."/>
            <person name="Pangilinan J."/>
            <person name="Floch G.L."/>
            <person name="Makela M.R."/>
            <person name="Henrissat B."/>
            <person name="Grigoriev I.V."/>
            <person name="Crouch J.A."/>
            <person name="De Vries R.P."/>
            <person name="Sukno S.A."/>
            <person name="Thon M.R."/>
        </authorList>
    </citation>
    <scope>NUCLEOTIDE SEQUENCE</scope>
    <source>
        <strain evidence="1">CBS 193.32</strain>
    </source>
</reference>
<dbReference type="AlphaFoldDB" id="A0AAJ0AXV7"/>
<proteinExistence type="predicted"/>
<organism evidence="1 2">
    <name type="scientific">Colletotrichum godetiae</name>
    <dbReference type="NCBI Taxonomy" id="1209918"/>
    <lineage>
        <taxon>Eukaryota</taxon>
        <taxon>Fungi</taxon>
        <taxon>Dikarya</taxon>
        <taxon>Ascomycota</taxon>
        <taxon>Pezizomycotina</taxon>
        <taxon>Sordariomycetes</taxon>
        <taxon>Hypocreomycetidae</taxon>
        <taxon>Glomerellales</taxon>
        <taxon>Glomerellaceae</taxon>
        <taxon>Colletotrichum</taxon>
        <taxon>Colletotrichum acutatum species complex</taxon>
    </lineage>
</organism>
<accession>A0AAJ0AXV7</accession>
<comment type="caution">
    <text evidence="1">The sequence shown here is derived from an EMBL/GenBank/DDBJ whole genome shotgun (WGS) entry which is preliminary data.</text>
</comment>
<evidence type="ECO:0000313" key="1">
    <source>
        <dbReference type="EMBL" id="KAK1690860.1"/>
    </source>
</evidence>